<dbReference type="SMART" id="SM01038">
    <property type="entry name" value="Bgal_small_N"/>
    <property type="match status" value="1"/>
</dbReference>
<gene>
    <name evidence="12" type="ORF">IFO69_05340</name>
</gene>
<keyword evidence="10" id="KW-0732">Signal</keyword>
<dbReference type="PROSITE" id="PS00608">
    <property type="entry name" value="GLYCOSYL_HYDROL_F2_2"/>
    <property type="match status" value="1"/>
</dbReference>
<dbReference type="SUPFAM" id="SSF51445">
    <property type="entry name" value="(Trans)glycosidases"/>
    <property type="match status" value="1"/>
</dbReference>
<accession>A0ABR9AJT1</accession>
<evidence type="ECO:0000256" key="6">
    <source>
        <dbReference type="ARBA" id="ARBA00022801"/>
    </source>
</evidence>
<dbReference type="InterPro" id="IPR006104">
    <property type="entry name" value="Glyco_hydro_2_N"/>
</dbReference>
<dbReference type="InterPro" id="IPR006102">
    <property type="entry name" value="Ig-like_GH2"/>
</dbReference>
<comment type="cofactor">
    <cofactor evidence="2">
        <name>Ca(2+)</name>
        <dbReference type="ChEBI" id="CHEBI:29108"/>
    </cofactor>
</comment>
<evidence type="ECO:0000256" key="1">
    <source>
        <dbReference type="ARBA" id="ARBA00001412"/>
    </source>
</evidence>
<keyword evidence="8" id="KW-0326">Glycosidase</keyword>
<proteinExistence type="inferred from homology"/>
<dbReference type="EC" id="3.2.1.23" evidence="5"/>
<evidence type="ECO:0000313" key="13">
    <source>
        <dbReference type="Proteomes" id="UP000647133"/>
    </source>
</evidence>
<evidence type="ECO:0000256" key="9">
    <source>
        <dbReference type="ARBA" id="ARBA00032230"/>
    </source>
</evidence>
<evidence type="ECO:0000256" key="8">
    <source>
        <dbReference type="ARBA" id="ARBA00023295"/>
    </source>
</evidence>
<dbReference type="Pfam" id="PF00703">
    <property type="entry name" value="Glyco_hydro_2"/>
    <property type="match status" value="1"/>
</dbReference>
<dbReference type="InterPro" id="IPR023232">
    <property type="entry name" value="Glyco_hydro_2_AS"/>
</dbReference>
<dbReference type="Gene3D" id="2.70.98.10">
    <property type="match status" value="1"/>
</dbReference>
<dbReference type="Pfam" id="PF02836">
    <property type="entry name" value="Glyco_hydro_2_C"/>
    <property type="match status" value="1"/>
</dbReference>
<dbReference type="EMBL" id="JACYTQ010000002">
    <property type="protein sequence ID" value="MBD8488165.1"/>
    <property type="molecule type" value="Genomic_DNA"/>
</dbReference>
<dbReference type="Gene3D" id="2.60.40.10">
    <property type="entry name" value="Immunoglobulins"/>
    <property type="match status" value="2"/>
</dbReference>
<dbReference type="InterPro" id="IPR036156">
    <property type="entry name" value="Beta-gal/glucu_dom_sf"/>
</dbReference>
<keyword evidence="13" id="KW-1185">Reference proteome</keyword>
<evidence type="ECO:0000259" key="11">
    <source>
        <dbReference type="SMART" id="SM01038"/>
    </source>
</evidence>
<dbReference type="Gene3D" id="3.20.20.80">
    <property type="entry name" value="Glycosidases"/>
    <property type="match status" value="1"/>
</dbReference>
<evidence type="ECO:0000256" key="3">
    <source>
        <dbReference type="ARBA" id="ARBA00007401"/>
    </source>
</evidence>
<evidence type="ECO:0000313" key="12">
    <source>
        <dbReference type="EMBL" id="MBD8488165.1"/>
    </source>
</evidence>
<dbReference type="InterPro" id="IPR008979">
    <property type="entry name" value="Galactose-bd-like_sf"/>
</dbReference>
<dbReference type="InterPro" id="IPR004199">
    <property type="entry name" value="B-gal_small/dom_5"/>
</dbReference>
<dbReference type="SUPFAM" id="SSF49785">
    <property type="entry name" value="Galactose-binding domain-like"/>
    <property type="match status" value="1"/>
</dbReference>
<organism evidence="12 13">
    <name type="scientific">Echinicola arenosa</name>
    <dbReference type="NCBI Taxonomy" id="2774144"/>
    <lineage>
        <taxon>Bacteria</taxon>
        <taxon>Pseudomonadati</taxon>
        <taxon>Bacteroidota</taxon>
        <taxon>Cytophagia</taxon>
        <taxon>Cytophagales</taxon>
        <taxon>Cyclobacteriaceae</taxon>
        <taxon>Echinicola</taxon>
    </lineage>
</organism>
<comment type="caution">
    <text evidence="12">The sequence shown here is derived from an EMBL/GenBank/DDBJ whole genome shotgun (WGS) entry which is preliminary data.</text>
</comment>
<dbReference type="InterPro" id="IPR006103">
    <property type="entry name" value="Glyco_hydro_2_cat"/>
</dbReference>
<dbReference type="InterPro" id="IPR050347">
    <property type="entry name" value="Bact_Beta-galactosidase"/>
</dbReference>
<feature type="signal peptide" evidence="10">
    <location>
        <begin position="1"/>
        <end position="22"/>
    </location>
</feature>
<evidence type="ECO:0000256" key="2">
    <source>
        <dbReference type="ARBA" id="ARBA00001913"/>
    </source>
</evidence>
<dbReference type="PANTHER" id="PTHR46323:SF2">
    <property type="entry name" value="BETA-GALACTOSIDASE"/>
    <property type="match status" value="1"/>
</dbReference>
<protein>
    <recommendedName>
        <fullName evidence="5">beta-galactosidase</fullName>
        <ecNumber evidence="5">3.2.1.23</ecNumber>
    </recommendedName>
    <alternativeName>
        <fullName evidence="9">Lactase</fullName>
    </alternativeName>
</protein>
<dbReference type="Pfam" id="PF02837">
    <property type="entry name" value="Glyco_hydro_2_N"/>
    <property type="match status" value="1"/>
</dbReference>
<dbReference type="PANTHER" id="PTHR46323">
    <property type="entry name" value="BETA-GALACTOSIDASE"/>
    <property type="match status" value="1"/>
</dbReference>
<comment type="subunit">
    <text evidence="4">Monomer.</text>
</comment>
<sequence length="1039" mass="119511">MYLKKLLMTSGMVALLSGFLHAQSEKNEWENPSIVDRNKEPARAYFITYPTEDKATKGNRETNETYKSLDGLWKFSLVKRPQDRPTDFYEESFNDQHWDEIKVPSNWELEGYDMPIYTNVSYPFPANPPMVDNQYNPVGTYRRTFTIPADWDEQEVILHFGSISGYAKVYLNGKEVGMTKAAKTPAEFIITDDLKAGKNTLAVQIFRWHDGSYLEDQDFWRLSGIERTVFLQAVPKQTIWDFFVKSGLDANYKHGKLDATVDLRNFDEANAATTLSFELRDAEGKVVYAQKKSISDYDQPVSFSSTIKNVTKWSAETPYLYRFVIKLSDSSGKSLAVVSKKTGFRTVEIKDAQLMVNGISVLVKGVNRHEHHETKGHVPDHDIMLKDIQLMKQNNINSVRMSHYPHAPEWYELCDEYGLYVVDEANIETHGMGAEWQGRFNKEKHPAYLEEWAPAHLDRIHRLVERDKNHPSIIIWSMGNECGNGPVFYEAYKWMKDRDNSRLVQFEQAGENEDTDIVCPMYPGINSMKRYAEATDKTRPFIMCEYAHAMGNSTGNFQEYWDIIMSSKQMQGGFIWDWVDQGLLTEDDNGRKFWAYGGDLGGYFFQNDENFCANGLVTADRSPHPGLNEVKKVYQNILFGWKAGKLQVQNLNDFTNLTDYDFKWEWIENGEVVESASFSIDLAPHGTKEINLDLPQVSGDAKESFLNVFAYTKETSPLIPAKHEVAREQFGINDGLYFSNLEAPSGDLQWEEKDDILHFTTAKVVGEFDLKRGRFRKYTLKDGAPWLIRDFPSPYFWRAPTDNDFGNHMPERLGVWRAAHEGQKVLDVALGEETEKGLPIMVKYNLTNIAAPYTIEYLIQKDGSVKVTAALDLEGRELPELPRYGMRMLVPGEYDNLSYYGRGPWENYIDRKHSSFVGIYEDKVANQFHWDYIRPQESGNKTDVRWLELRNEQGQGIQIQGVQPLSVSATNVATEDLDPGLTKKQQHPTDVKAKNTVYLHIDYKQRGLGGDNSWGAYPHREYLLTEKQFEYSYVIRLVD</sequence>
<keyword evidence="7" id="KW-0106">Calcium</keyword>
<dbReference type="SUPFAM" id="SSF49303">
    <property type="entry name" value="beta-Galactosidase/glucuronidase domain"/>
    <property type="match status" value="2"/>
</dbReference>
<dbReference type="Gene3D" id="2.60.120.260">
    <property type="entry name" value="Galactose-binding domain-like"/>
    <property type="match status" value="1"/>
</dbReference>
<evidence type="ECO:0000256" key="10">
    <source>
        <dbReference type="SAM" id="SignalP"/>
    </source>
</evidence>
<dbReference type="InterPro" id="IPR006101">
    <property type="entry name" value="Glyco_hydro_2"/>
</dbReference>
<dbReference type="PRINTS" id="PR00132">
    <property type="entry name" value="GLHYDRLASE2"/>
</dbReference>
<dbReference type="Pfam" id="PF16353">
    <property type="entry name" value="LacZ_4"/>
    <property type="match status" value="1"/>
</dbReference>
<feature type="chain" id="PRO_5045636483" description="beta-galactosidase" evidence="10">
    <location>
        <begin position="23"/>
        <end position="1039"/>
    </location>
</feature>
<feature type="domain" description="Beta galactosidase small chain/" evidence="11">
    <location>
        <begin position="758"/>
        <end position="1036"/>
    </location>
</feature>
<dbReference type="InterPro" id="IPR014718">
    <property type="entry name" value="GH-type_carb-bd"/>
</dbReference>
<evidence type="ECO:0000256" key="5">
    <source>
        <dbReference type="ARBA" id="ARBA00012756"/>
    </source>
</evidence>
<dbReference type="InterPro" id="IPR017853">
    <property type="entry name" value="GH"/>
</dbReference>
<reference evidence="12 13" key="1">
    <citation type="submission" date="2020-09" db="EMBL/GenBank/DDBJ databases">
        <title>Echinicola sp. CAU 1574 isolated from sand of Sido Beach.</title>
        <authorList>
            <person name="Kim W."/>
        </authorList>
    </citation>
    <scope>NUCLEOTIDE SEQUENCE [LARGE SCALE GENOMIC DNA]</scope>
    <source>
        <strain evidence="12 13">CAU 1574</strain>
    </source>
</reference>
<dbReference type="InterPro" id="IPR011013">
    <property type="entry name" value="Gal_mutarotase_sf_dom"/>
</dbReference>
<name>A0ABR9AJT1_9BACT</name>
<evidence type="ECO:0000256" key="7">
    <source>
        <dbReference type="ARBA" id="ARBA00022837"/>
    </source>
</evidence>
<keyword evidence="6" id="KW-0378">Hydrolase</keyword>
<comment type="similarity">
    <text evidence="3">Belongs to the glycosyl hydrolase 2 family.</text>
</comment>
<comment type="catalytic activity">
    <reaction evidence="1">
        <text>Hydrolysis of terminal non-reducing beta-D-galactose residues in beta-D-galactosides.</text>
        <dbReference type="EC" id="3.2.1.23"/>
    </reaction>
</comment>
<dbReference type="RefSeq" id="WP_192009058.1">
    <property type="nucleotide sequence ID" value="NZ_JACYTQ010000002.1"/>
</dbReference>
<dbReference type="SUPFAM" id="SSF74650">
    <property type="entry name" value="Galactose mutarotase-like"/>
    <property type="match status" value="1"/>
</dbReference>
<dbReference type="InterPro" id="IPR013783">
    <property type="entry name" value="Ig-like_fold"/>
</dbReference>
<dbReference type="Pfam" id="PF02929">
    <property type="entry name" value="Bgal_small_N"/>
    <property type="match status" value="1"/>
</dbReference>
<evidence type="ECO:0000256" key="4">
    <source>
        <dbReference type="ARBA" id="ARBA00011245"/>
    </source>
</evidence>
<dbReference type="Proteomes" id="UP000647133">
    <property type="component" value="Unassembled WGS sequence"/>
</dbReference>
<dbReference type="InterPro" id="IPR032312">
    <property type="entry name" value="LacZ_4"/>
</dbReference>